<dbReference type="CDD" id="cd12119">
    <property type="entry name" value="ttLC_FACS_AlkK_like"/>
    <property type="match status" value="1"/>
</dbReference>
<dbReference type="PROSITE" id="PS00455">
    <property type="entry name" value="AMP_BINDING"/>
    <property type="match status" value="1"/>
</dbReference>
<dbReference type="Pfam" id="PF13193">
    <property type="entry name" value="AMP-binding_C"/>
    <property type="match status" value="1"/>
</dbReference>
<feature type="domain" description="AMP-dependent synthetase/ligase" evidence="5">
    <location>
        <begin position="19"/>
        <end position="401"/>
    </location>
</feature>
<dbReference type="EMBL" id="BAABDM010000005">
    <property type="protein sequence ID" value="GAA4100095.1"/>
    <property type="molecule type" value="Genomic_DNA"/>
</dbReference>
<protein>
    <submittedName>
        <fullName evidence="7">3-(Methylthio)propionyl-CoA ligase</fullName>
    </submittedName>
</protein>
<dbReference type="Gene3D" id="3.40.50.12780">
    <property type="entry name" value="N-terminal domain of ligase-like"/>
    <property type="match status" value="1"/>
</dbReference>
<evidence type="ECO:0000256" key="3">
    <source>
        <dbReference type="ARBA" id="ARBA00022832"/>
    </source>
</evidence>
<feature type="domain" description="AMP-binding enzyme C-terminal" evidence="6">
    <location>
        <begin position="449"/>
        <end position="523"/>
    </location>
</feature>
<dbReference type="PANTHER" id="PTHR43859:SF4">
    <property type="entry name" value="BUTANOATE--COA LIGASE AAE1-RELATED"/>
    <property type="match status" value="1"/>
</dbReference>
<proteinExistence type="inferred from homology"/>
<accession>A0ABP7WZI8</accession>
<dbReference type="InterPro" id="IPR042099">
    <property type="entry name" value="ANL_N_sf"/>
</dbReference>
<evidence type="ECO:0000256" key="4">
    <source>
        <dbReference type="ARBA" id="ARBA00023098"/>
    </source>
</evidence>
<comment type="similarity">
    <text evidence="1">Belongs to the ATP-dependent AMP-binding enzyme family.</text>
</comment>
<dbReference type="GO" id="GO:0016874">
    <property type="term" value="F:ligase activity"/>
    <property type="evidence" value="ECO:0007669"/>
    <property type="project" value="UniProtKB-KW"/>
</dbReference>
<dbReference type="InterPro" id="IPR020845">
    <property type="entry name" value="AMP-binding_CS"/>
</dbReference>
<organism evidence="7 8">
    <name type="scientific">Zhongshania borealis</name>
    <dbReference type="NCBI Taxonomy" id="889488"/>
    <lineage>
        <taxon>Bacteria</taxon>
        <taxon>Pseudomonadati</taxon>
        <taxon>Pseudomonadota</taxon>
        <taxon>Gammaproteobacteria</taxon>
        <taxon>Cellvibrionales</taxon>
        <taxon>Spongiibacteraceae</taxon>
        <taxon>Zhongshania</taxon>
    </lineage>
</organism>
<keyword evidence="3" id="KW-0276">Fatty acid metabolism</keyword>
<evidence type="ECO:0000313" key="7">
    <source>
        <dbReference type="EMBL" id="GAA4100095.1"/>
    </source>
</evidence>
<name>A0ABP7WZI8_9GAMM</name>
<evidence type="ECO:0000313" key="8">
    <source>
        <dbReference type="Proteomes" id="UP001500392"/>
    </source>
</evidence>
<reference evidence="8" key="1">
    <citation type="journal article" date="2019" name="Int. J. Syst. Evol. Microbiol.">
        <title>The Global Catalogue of Microorganisms (GCM) 10K type strain sequencing project: providing services to taxonomists for standard genome sequencing and annotation.</title>
        <authorList>
            <consortium name="The Broad Institute Genomics Platform"/>
            <consortium name="The Broad Institute Genome Sequencing Center for Infectious Disease"/>
            <person name="Wu L."/>
            <person name="Ma J."/>
        </authorList>
    </citation>
    <scope>NUCLEOTIDE SEQUENCE [LARGE SCALE GENOMIC DNA]</scope>
    <source>
        <strain evidence="8">JCM 17304</strain>
    </source>
</reference>
<dbReference type="SUPFAM" id="SSF56801">
    <property type="entry name" value="Acetyl-CoA synthetase-like"/>
    <property type="match status" value="1"/>
</dbReference>
<dbReference type="Proteomes" id="UP001500392">
    <property type="component" value="Unassembled WGS sequence"/>
</dbReference>
<dbReference type="InterPro" id="IPR025110">
    <property type="entry name" value="AMP-bd_C"/>
</dbReference>
<dbReference type="Pfam" id="PF00501">
    <property type="entry name" value="AMP-binding"/>
    <property type="match status" value="1"/>
</dbReference>
<sequence length="548" mass="60254">MQGLMMDAPLLTSTILDHAERWHGEQKIVSRLHDGSIHSYTYSDAHTRTKKMAAALTALGVEQGDRVGTLAWNNFRHFELYFAISGMGAVTHTINPRLFEEQVTYIINHASNKVLFVDLSFVGLVEKVIGNCPKVEKIIVLCEQNEMPTDSPIADLICYEALIAAQTGDYVWPEFEERTAAALCYTSGTTGNPKGVLYSHRSTVLQTMATVAPDVLNISACDSLLPIVPMYHVNAWCQPFAAALVGAKLVLPGGGMDAASIYELMETEGVTLSAGVPTIWLMLLRYLAENNSKLTTVSRVSVGGSACPLSIIRDFDTKYGVNVIQAWGMTETSPLGTVVAPKPEHAKLDAETRYQVQSTQGRPVFGVDIRIVDDNGTELARDGVMSGHLQVRGYWVCSEYFNVDMDSPLENGWFPTGDIASISTSGFLRITDRAKDLIKSGGEWISSIELENAATSLAGVTEAAVIGVSHPRWDERPLMLIIANDSTLSKHDILAHLQDKFAKWWLPEDVLFVDDIPHTATGKISKLNLRQQYQDHFMQNNNEESTCA</sequence>
<evidence type="ECO:0000256" key="1">
    <source>
        <dbReference type="ARBA" id="ARBA00006432"/>
    </source>
</evidence>
<evidence type="ECO:0000256" key="2">
    <source>
        <dbReference type="ARBA" id="ARBA00022598"/>
    </source>
</evidence>
<keyword evidence="4" id="KW-0443">Lipid metabolism</keyword>
<dbReference type="InterPro" id="IPR000873">
    <property type="entry name" value="AMP-dep_synth/lig_dom"/>
</dbReference>
<evidence type="ECO:0000259" key="5">
    <source>
        <dbReference type="Pfam" id="PF00501"/>
    </source>
</evidence>
<dbReference type="Gene3D" id="3.30.300.30">
    <property type="match status" value="1"/>
</dbReference>
<evidence type="ECO:0000259" key="6">
    <source>
        <dbReference type="Pfam" id="PF13193"/>
    </source>
</evidence>
<keyword evidence="2 7" id="KW-0436">Ligase</keyword>
<keyword evidence="8" id="KW-1185">Reference proteome</keyword>
<dbReference type="NCBIfam" id="NF004837">
    <property type="entry name" value="PRK06187.1"/>
    <property type="match status" value="1"/>
</dbReference>
<dbReference type="RefSeq" id="WP_344936880.1">
    <property type="nucleotide sequence ID" value="NZ_BAABDM010000005.1"/>
</dbReference>
<gene>
    <name evidence="7" type="ORF">GCM10022414_26890</name>
</gene>
<dbReference type="InterPro" id="IPR045851">
    <property type="entry name" value="AMP-bd_C_sf"/>
</dbReference>
<dbReference type="PANTHER" id="PTHR43859">
    <property type="entry name" value="ACYL-ACTIVATING ENZYME"/>
    <property type="match status" value="1"/>
</dbReference>
<comment type="caution">
    <text evidence="7">The sequence shown here is derived from an EMBL/GenBank/DDBJ whole genome shotgun (WGS) entry which is preliminary data.</text>
</comment>